<dbReference type="EMBL" id="JBFSHR010000154">
    <property type="protein sequence ID" value="MEX6430983.1"/>
    <property type="molecule type" value="Genomic_DNA"/>
</dbReference>
<dbReference type="PRINTS" id="PR00040">
    <property type="entry name" value="HTHMERR"/>
</dbReference>
<dbReference type="PROSITE" id="PS50937">
    <property type="entry name" value="HTH_MERR_2"/>
    <property type="match status" value="1"/>
</dbReference>
<feature type="domain" description="HTH merR-type" evidence="5">
    <location>
        <begin position="1"/>
        <end position="69"/>
    </location>
</feature>
<evidence type="ECO:0000256" key="2">
    <source>
        <dbReference type="ARBA" id="ARBA00023125"/>
    </source>
</evidence>
<dbReference type="Pfam" id="PF13411">
    <property type="entry name" value="MerR_1"/>
    <property type="match status" value="1"/>
</dbReference>
<evidence type="ECO:0000313" key="7">
    <source>
        <dbReference type="Proteomes" id="UP001560267"/>
    </source>
</evidence>
<dbReference type="Proteomes" id="UP001560267">
    <property type="component" value="Unassembled WGS sequence"/>
</dbReference>
<reference evidence="6 7" key="1">
    <citation type="submission" date="2024-07" db="EMBL/GenBank/DDBJ databases">
        <title>Draft Genome Sequence of Ferrimicrobium acidiphilum Strain YE2023, Isolated from a Pulp of Bioleach Reactor.</title>
        <authorList>
            <person name="Elkina Y.A."/>
            <person name="Bulaeva A.G."/>
            <person name="Beletsky A.V."/>
            <person name="Mardanov A.V."/>
        </authorList>
    </citation>
    <scope>NUCLEOTIDE SEQUENCE [LARGE SCALE GENOMIC DNA]</scope>
    <source>
        <strain evidence="6 7">YE2023</strain>
    </source>
</reference>
<dbReference type="Gene3D" id="1.10.1660.10">
    <property type="match status" value="1"/>
</dbReference>
<dbReference type="PANTHER" id="PTHR30204:SF94">
    <property type="entry name" value="HEAVY METAL-DEPENDENT TRANSCRIPTIONAL REGULATOR HI_0293-RELATED"/>
    <property type="match status" value="1"/>
</dbReference>
<evidence type="ECO:0000259" key="5">
    <source>
        <dbReference type="PROSITE" id="PS50937"/>
    </source>
</evidence>
<dbReference type="SUPFAM" id="SSF46955">
    <property type="entry name" value="Putative DNA-binding domain"/>
    <property type="match status" value="1"/>
</dbReference>
<dbReference type="PANTHER" id="PTHR30204">
    <property type="entry name" value="REDOX-CYCLING DRUG-SENSING TRANSCRIPTIONAL ACTIVATOR SOXR"/>
    <property type="match status" value="1"/>
</dbReference>
<dbReference type="InterPro" id="IPR009061">
    <property type="entry name" value="DNA-bd_dom_put_sf"/>
</dbReference>
<name>A0ABV3Y5Y2_9ACTN</name>
<evidence type="ECO:0000256" key="3">
    <source>
        <dbReference type="ARBA" id="ARBA00023163"/>
    </source>
</evidence>
<sequence>MRIGEAADAVGINPKTIRYYEDIGLLPDPERTPSGYRDYTTADVDRLVFVKTAQRLGFTLAEVGEILAFRERGQRPCTYVLGVLERQVGDLDRRISELQDLRAELVALKAQADRLPPNDTGYCTVIDHATTTSTSAGQS</sequence>
<evidence type="ECO:0000256" key="1">
    <source>
        <dbReference type="ARBA" id="ARBA00023015"/>
    </source>
</evidence>
<feature type="coiled-coil region" evidence="4">
    <location>
        <begin position="81"/>
        <end position="111"/>
    </location>
</feature>
<dbReference type="PROSITE" id="PS00552">
    <property type="entry name" value="HTH_MERR_1"/>
    <property type="match status" value="1"/>
</dbReference>
<organism evidence="6 7">
    <name type="scientific">Ferrimicrobium acidiphilum</name>
    <dbReference type="NCBI Taxonomy" id="121039"/>
    <lineage>
        <taxon>Bacteria</taxon>
        <taxon>Bacillati</taxon>
        <taxon>Actinomycetota</taxon>
        <taxon>Acidimicrobiia</taxon>
        <taxon>Acidimicrobiales</taxon>
        <taxon>Acidimicrobiaceae</taxon>
        <taxon>Ferrimicrobium</taxon>
    </lineage>
</organism>
<keyword evidence="1" id="KW-0805">Transcription regulation</keyword>
<dbReference type="SMART" id="SM00422">
    <property type="entry name" value="HTH_MERR"/>
    <property type="match status" value="1"/>
</dbReference>
<dbReference type="InterPro" id="IPR047057">
    <property type="entry name" value="MerR_fam"/>
</dbReference>
<keyword evidence="3" id="KW-0804">Transcription</keyword>
<dbReference type="RefSeq" id="WP_369085060.1">
    <property type="nucleotide sequence ID" value="NZ_JBFSHR010000154.1"/>
</dbReference>
<dbReference type="InterPro" id="IPR000551">
    <property type="entry name" value="MerR-type_HTH_dom"/>
</dbReference>
<accession>A0ABV3Y5Y2</accession>
<dbReference type="CDD" id="cd04770">
    <property type="entry name" value="HTH_HMRTR"/>
    <property type="match status" value="1"/>
</dbReference>
<evidence type="ECO:0000313" key="6">
    <source>
        <dbReference type="EMBL" id="MEX6430983.1"/>
    </source>
</evidence>
<evidence type="ECO:0000256" key="4">
    <source>
        <dbReference type="SAM" id="Coils"/>
    </source>
</evidence>
<keyword evidence="4" id="KW-0175">Coiled coil</keyword>
<comment type="caution">
    <text evidence="6">The sequence shown here is derived from an EMBL/GenBank/DDBJ whole genome shotgun (WGS) entry which is preliminary data.</text>
</comment>
<proteinExistence type="predicted"/>
<keyword evidence="7" id="KW-1185">Reference proteome</keyword>
<gene>
    <name evidence="6" type="ORF">AB6A68_14295</name>
</gene>
<keyword evidence="2" id="KW-0238">DNA-binding</keyword>
<protein>
    <submittedName>
        <fullName evidence="6">Heavy metal-responsive transcriptional regulator</fullName>
    </submittedName>
</protein>